<dbReference type="AlphaFoldDB" id="A0A0L0SPQ9"/>
<accession>A0A0L0SPQ9</accession>
<keyword evidence="1" id="KW-0812">Transmembrane</keyword>
<dbReference type="Proteomes" id="UP000054350">
    <property type="component" value="Unassembled WGS sequence"/>
</dbReference>
<reference evidence="3" key="2">
    <citation type="submission" date="2009-11" db="EMBL/GenBank/DDBJ databases">
        <title>The Genome Sequence of Allomyces macrogynus strain ATCC 38327.</title>
        <authorList>
            <consortium name="The Broad Institute Genome Sequencing Platform"/>
            <person name="Russ C."/>
            <person name="Cuomo C."/>
            <person name="Shea T."/>
            <person name="Young S.K."/>
            <person name="Zeng Q."/>
            <person name="Koehrsen M."/>
            <person name="Haas B."/>
            <person name="Borodovsky M."/>
            <person name="Guigo R."/>
            <person name="Alvarado L."/>
            <person name="Berlin A."/>
            <person name="Borenstein D."/>
            <person name="Chen Z."/>
            <person name="Engels R."/>
            <person name="Freedman E."/>
            <person name="Gellesch M."/>
            <person name="Goldberg J."/>
            <person name="Griggs A."/>
            <person name="Gujja S."/>
            <person name="Heiman D."/>
            <person name="Hepburn T."/>
            <person name="Howarth C."/>
            <person name="Jen D."/>
            <person name="Larson L."/>
            <person name="Lewis B."/>
            <person name="Mehta T."/>
            <person name="Park D."/>
            <person name="Pearson M."/>
            <person name="Roberts A."/>
            <person name="Saif S."/>
            <person name="Shenoy N."/>
            <person name="Sisk P."/>
            <person name="Stolte C."/>
            <person name="Sykes S."/>
            <person name="Walk T."/>
            <person name="White J."/>
            <person name="Yandava C."/>
            <person name="Burger G."/>
            <person name="Gray M.W."/>
            <person name="Holland P.W.H."/>
            <person name="King N."/>
            <person name="Lang F.B.F."/>
            <person name="Roger A.J."/>
            <person name="Ruiz-Trillo I."/>
            <person name="Lander E."/>
            <person name="Nusbaum C."/>
        </authorList>
    </citation>
    <scope>NUCLEOTIDE SEQUENCE [LARGE SCALE GENOMIC DNA]</scope>
    <source>
        <strain evidence="3">ATCC 38327</strain>
    </source>
</reference>
<keyword evidence="1" id="KW-0472">Membrane</keyword>
<organism evidence="2 3">
    <name type="scientific">Allomyces macrogynus (strain ATCC 38327)</name>
    <name type="common">Allomyces javanicus var. macrogynus</name>
    <dbReference type="NCBI Taxonomy" id="578462"/>
    <lineage>
        <taxon>Eukaryota</taxon>
        <taxon>Fungi</taxon>
        <taxon>Fungi incertae sedis</taxon>
        <taxon>Blastocladiomycota</taxon>
        <taxon>Blastocladiomycetes</taxon>
        <taxon>Blastocladiales</taxon>
        <taxon>Blastocladiaceae</taxon>
        <taxon>Allomyces</taxon>
    </lineage>
</organism>
<evidence type="ECO:0000313" key="3">
    <source>
        <dbReference type="Proteomes" id="UP000054350"/>
    </source>
</evidence>
<dbReference type="EMBL" id="GG745344">
    <property type="protein sequence ID" value="KNE64370.1"/>
    <property type="molecule type" value="Genomic_DNA"/>
</dbReference>
<name>A0A0L0SPQ9_ALLM3</name>
<evidence type="ECO:0000313" key="2">
    <source>
        <dbReference type="EMBL" id="KNE64370.1"/>
    </source>
</evidence>
<gene>
    <name evidence="2" type="ORF">AMAG_19155</name>
</gene>
<dbReference type="VEuPathDB" id="FungiDB:AMAG_19155"/>
<reference evidence="2 3" key="1">
    <citation type="submission" date="2009-11" db="EMBL/GenBank/DDBJ databases">
        <title>Annotation of Allomyces macrogynus ATCC 38327.</title>
        <authorList>
            <consortium name="The Broad Institute Genome Sequencing Platform"/>
            <person name="Russ C."/>
            <person name="Cuomo C."/>
            <person name="Burger G."/>
            <person name="Gray M.W."/>
            <person name="Holland P.W.H."/>
            <person name="King N."/>
            <person name="Lang F.B.F."/>
            <person name="Roger A.J."/>
            <person name="Ruiz-Trillo I."/>
            <person name="Young S.K."/>
            <person name="Zeng Q."/>
            <person name="Gargeya S."/>
            <person name="Fitzgerald M."/>
            <person name="Haas B."/>
            <person name="Abouelleil A."/>
            <person name="Alvarado L."/>
            <person name="Arachchi H.M."/>
            <person name="Berlin A."/>
            <person name="Chapman S.B."/>
            <person name="Gearin G."/>
            <person name="Goldberg J."/>
            <person name="Griggs A."/>
            <person name="Gujja S."/>
            <person name="Hansen M."/>
            <person name="Heiman D."/>
            <person name="Howarth C."/>
            <person name="Larimer J."/>
            <person name="Lui A."/>
            <person name="MacDonald P.J.P."/>
            <person name="McCowen C."/>
            <person name="Montmayeur A."/>
            <person name="Murphy C."/>
            <person name="Neiman D."/>
            <person name="Pearson M."/>
            <person name="Priest M."/>
            <person name="Roberts A."/>
            <person name="Saif S."/>
            <person name="Shea T."/>
            <person name="Sisk P."/>
            <person name="Stolte C."/>
            <person name="Sykes S."/>
            <person name="Wortman J."/>
            <person name="Nusbaum C."/>
            <person name="Birren B."/>
        </authorList>
    </citation>
    <scope>NUCLEOTIDE SEQUENCE [LARGE SCALE GENOMIC DNA]</scope>
    <source>
        <strain evidence="2 3">ATCC 38327</strain>
    </source>
</reference>
<protein>
    <submittedName>
        <fullName evidence="2">Uncharacterized protein</fullName>
    </submittedName>
</protein>
<keyword evidence="1" id="KW-1133">Transmembrane helix</keyword>
<evidence type="ECO:0000256" key="1">
    <source>
        <dbReference type="SAM" id="Phobius"/>
    </source>
</evidence>
<sequence>MAAHLVVFCVDARGMGPFLNLFFFFFFLASLVSAHSRAWIDRFSPVSPCAMWFAAKSQQMVRFHRTLPIFAGPANTTKPALGCAMGSVLMFARTYFATPPPRFASWYP</sequence>
<proteinExistence type="predicted"/>
<keyword evidence="3" id="KW-1185">Reference proteome</keyword>
<feature type="transmembrane region" description="Helical" evidence="1">
    <location>
        <begin position="15"/>
        <end position="34"/>
    </location>
</feature>